<evidence type="ECO:0000256" key="1">
    <source>
        <dbReference type="ARBA" id="ARBA00004496"/>
    </source>
</evidence>
<evidence type="ECO:0000256" key="2">
    <source>
        <dbReference type="ARBA" id="ARBA00007871"/>
    </source>
</evidence>
<comment type="caution">
    <text evidence="15">The sequence shown here is derived from an EMBL/GenBank/DDBJ whole genome shotgun (WGS) entry which is preliminary data.</text>
</comment>
<dbReference type="InterPro" id="IPR022687">
    <property type="entry name" value="HTH_DTXR"/>
</dbReference>
<dbReference type="EMBL" id="QGNA01000004">
    <property type="protein sequence ID" value="PWS35890.1"/>
    <property type="molecule type" value="Genomic_DNA"/>
</dbReference>
<dbReference type="PANTHER" id="PTHR33238">
    <property type="entry name" value="IRON (METAL) DEPENDENT REPRESSOR, DTXR FAMILY"/>
    <property type="match status" value="1"/>
</dbReference>
<keyword evidence="5" id="KW-0963">Cytoplasm</keyword>
<protein>
    <recommendedName>
        <fullName evidence="4">Transcriptional regulator MntR</fullName>
    </recommendedName>
    <alternativeName>
        <fullName evidence="13">Manganese transport regulator</fullName>
    </alternativeName>
</protein>
<organism evidence="15 16">
    <name type="scientific">Falsiroseomonas bella</name>
    <dbReference type="NCBI Taxonomy" id="2184016"/>
    <lineage>
        <taxon>Bacteria</taxon>
        <taxon>Pseudomonadati</taxon>
        <taxon>Pseudomonadota</taxon>
        <taxon>Alphaproteobacteria</taxon>
        <taxon>Acetobacterales</taxon>
        <taxon>Roseomonadaceae</taxon>
        <taxon>Falsiroseomonas</taxon>
    </lineage>
</organism>
<sequence length="151" mass="16704">MQRTMAKRPLPPADHHAARFARQREADRTATAEDYVELIADLLREEGEARAVDLARRMGVSQATVTATVGRLQRDGLVETKPYRGLFLTPSGQEMARTAKARHELVVRFLIAVGLDPETAETDAEGLEHHASEKALAAFARFLAEREDGGR</sequence>
<comment type="similarity">
    <text evidence="2">Belongs to the DtxR/MntR family.</text>
</comment>
<evidence type="ECO:0000256" key="10">
    <source>
        <dbReference type="ARBA" id="ARBA00023163"/>
    </source>
</evidence>
<keyword evidence="6" id="KW-0678">Repressor</keyword>
<evidence type="ECO:0000256" key="7">
    <source>
        <dbReference type="ARBA" id="ARBA00023015"/>
    </source>
</evidence>
<keyword evidence="16" id="KW-1185">Reference proteome</keyword>
<dbReference type="GO" id="GO:0046983">
    <property type="term" value="F:protein dimerization activity"/>
    <property type="evidence" value="ECO:0007669"/>
    <property type="project" value="InterPro"/>
</dbReference>
<evidence type="ECO:0000256" key="13">
    <source>
        <dbReference type="ARBA" id="ARBA00032593"/>
    </source>
</evidence>
<dbReference type="InterPro" id="IPR022689">
    <property type="entry name" value="Iron_dep_repressor"/>
</dbReference>
<dbReference type="GO" id="GO:0003677">
    <property type="term" value="F:DNA binding"/>
    <property type="evidence" value="ECO:0007669"/>
    <property type="project" value="UniProtKB-KW"/>
</dbReference>
<keyword evidence="10" id="KW-0804">Transcription</keyword>
<dbReference type="GO" id="GO:0005737">
    <property type="term" value="C:cytoplasm"/>
    <property type="evidence" value="ECO:0007669"/>
    <property type="project" value="UniProtKB-SubCell"/>
</dbReference>
<keyword evidence="7" id="KW-0805">Transcription regulation</keyword>
<dbReference type="NCBIfam" id="NF008273">
    <property type="entry name" value="PRK11050.1"/>
    <property type="match status" value="1"/>
</dbReference>
<dbReference type="InterPro" id="IPR050536">
    <property type="entry name" value="DtxR_MntR_Metal-Reg"/>
</dbReference>
<evidence type="ECO:0000256" key="3">
    <source>
        <dbReference type="ARBA" id="ARBA00011738"/>
    </source>
</evidence>
<dbReference type="GO" id="GO:0046914">
    <property type="term" value="F:transition metal ion binding"/>
    <property type="evidence" value="ECO:0007669"/>
    <property type="project" value="InterPro"/>
</dbReference>
<evidence type="ECO:0000256" key="4">
    <source>
        <dbReference type="ARBA" id="ARBA00022386"/>
    </source>
</evidence>
<dbReference type="Pfam" id="PF01325">
    <property type="entry name" value="Fe_dep_repress"/>
    <property type="match status" value="1"/>
</dbReference>
<dbReference type="PANTHER" id="PTHR33238:SF11">
    <property type="entry name" value="TRANSCRIPTIONAL REGULATOR MNTR"/>
    <property type="match status" value="1"/>
</dbReference>
<dbReference type="Gene3D" id="1.10.60.10">
    <property type="entry name" value="Iron dependent repressor, metal binding and dimerisation domain"/>
    <property type="match status" value="1"/>
</dbReference>
<dbReference type="GO" id="GO:0003700">
    <property type="term" value="F:DNA-binding transcription factor activity"/>
    <property type="evidence" value="ECO:0007669"/>
    <property type="project" value="InterPro"/>
</dbReference>
<evidence type="ECO:0000313" key="15">
    <source>
        <dbReference type="EMBL" id="PWS35890.1"/>
    </source>
</evidence>
<feature type="domain" description="HTH dtxR-type" evidence="14">
    <location>
        <begin position="28"/>
        <end position="89"/>
    </location>
</feature>
<dbReference type="OrthoDB" id="9791355at2"/>
<proteinExistence type="inferred from homology"/>
<dbReference type="SMART" id="SM00529">
    <property type="entry name" value="HTH_DTXR"/>
    <property type="match status" value="1"/>
</dbReference>
<accession>A0A317F9T1</accession>
<dbReference type="Gene3D" id="1.10.10.10">
    <property type="entry name" value="Winged helix-like DNA-binding domain superfamily/Winged helix DNA-binding domain"/>
    <property type="match status" value="1"/>
</dbReference>
<dbReference type="Pfam" id="PF02742">
    <property type="entry name" value="Fe_dep_repr_C"/>
    <property type="match status" value="1"/>
</dbReference>
<dbReference type="InterPro" id="IPR036421">
    <property type="entry name" value="Fe_dep_repressor_sf"/>
</dbReference>
<evidence type="ECO:0000256" key="5">
    <source>
        <dbReference type="ARBA" id="ARBA00022490"/>
    </source>
</evidence>
<dbReference type="SUPFAM" id="SSF46785">
    <property type="entry name" value="Winged helix' DNA-binding domain"/>
    <property type="match status" value="1"/>
</dbReference>
<gene>
    <name evidence="15" type="ORF">DFH01_20195</name>
</gene>
<keyword evidence="9" id="KW-0010">Activator</keyword>
<comment type="subunit">
    <text evidence="3">Homodimer.</text>
</comment>
<reference evidence="16" key="1">
    <citation type="submission" date="2018-05" db="EMBL/GenBank/DDBJ databases">
        <authorList>
            <person name="Du Z."/>
            <person name="Wang X."/>
        </authorList>
    </citation>
    <scope>NUCLEOTIDE SEQUENCE [LARGE SCALE GENOMIC DNA]</scope>
    <source>
        <strain evidence="16">CQN31</strain>
    </source>
</reference>
<dbReference type="Proteomes" id="UP000245765">
    <property type="component" value="Unassembled WGS sequence"/>
</dbReference>
<evidence type="ECO:0000256" key="12">
    <source>
        <dbReference type="ARBA" id="ARBA00025185"/>
    </source>
</evidence>
<evidence type="ECO:0000256" key="9">
    <source>
        <dbReference type="ARBA" id="ARBA00023159"/>
    </source>
</evidence>
<dbReference type="PROSITE" id="PS50944">
    <property type="entry name" value="HTH_DTXR"/>
    <property type="match status" value="1"/>
</dbReference>
<dbReference type="InterPro" id="IPR036390">
    <property type="entry name" value="WH_DNA-bd_sf"/>
</dbReference>
<name>A0A317F9T1_9PROT</name>
<keyword evidence="11" id="KW-0464">Manganese</keyword>
<evidence type="ECO:0000259" key="14">
    <source>
        <dbReference type="PROSITE" id="PS50944"/>
    </source>
</evidence>
<dbReference type="InterPro" id="IPR001367">
    <property type="entry name" value="Fe_dep_repressor"/>
</dbReference>
<dbReference type="AlphaFoldDB" id="A0A317F9T1"/>
<evidence type="ECO:0000256" key="6">
    <source>
        <dbReference type="ARBA" id="ARBA00022491"/>
    </source>
</evidence>
<comment type="function">
    <text evidence="12">In the presence of manganese, represses expression of mntH and mntS. Up-regulates expression of mntP.</text>
</comment>
<keyword evidence="8" id="KW-0238">DNA-binding</keyword>
<evidence type="ECO:0000256" key="11">
    <source>
        <dbReference type="ARBA" id="ARBA00023211"/>
    </source>
</evidence>
<comment type="subcellular location">
    <subcellularLocation>
        <location evidence="1">Cytoplasm</location>
    </subcellularLocation>
</comment>
<dbReference type="InterPro" id="IPR036388">
    <property type="entry name" value="WH-like_DNA-bd_sf"/>
</dbReference>
<evidence type="ECO:0000313" key="16">
    <source>
        <dbReference type="Proteomes" id="UP000245765"/>
    </source>
</evidence>
<evidence type="ECO:0000256" key="8">
    <source>
        <dbReference type="ARBA" id="ARBA00023125"/>
    </source>
</evidence>